<dbReference type="GO" id="GO:0032993">
    <property type="term" value="C:protein-DNA complex"/>
    <property type="evidence" value="ECO:0007669"/>
    <property type="project" value="TreeGrafter"/>
</dbReference>
<keyword evidence="4" id="KW-0238">DNA-binding</keyword>
<keyword evidence="1 6" id="KW-0597">Phosphoprotein</keyword>
<gene>
    <name evidence="8" type="ORF">A2042_02115</name>
</gene>
<dbReference type="InterPro" id="IPR001789">
    <property type="entry name" value="Sig_transdc_resp-reg_receiver"/>
</dbReference>
<keyword evidence="5" id="KW-0804">Transcription</keyword>
<dbReference type="PROSITE" id="PS50110">
    <property type="entry name" value="RESPONSE_REGULATORY"/>
    <property type="match status" value="1"/>
</dbReference>
<evidence type="ECO:0000259" key="7">
    <source>
        <dbReference type="PROSITE" id="PS50110"/>
    </source>
</evidence>
<evidence type="ECO:0000256" key="6">
    <source>
        <dbReference type="PROSITE-ProRule" id="PRU00169"/>
    </source>
</evidence>
<dbReference type="Pfam" id="PF00072">
    <property type="entry name" value="Response_reg"/>
    <property type="match status" value="1"/>
</dbReference>
<evidence type="ECO:0000313" key="8">
    <source>
        <dbReference type="EMBL" id="OGL39450.1"/>
    </source>
</evidence>
<evidence type="ECO:0000256" key="1">
    <source>
        <dbReference type="ARBA" id="ARBA00022553"/>
    </source>
</evidence>
<proteinExistence type="predicted"/>
<sequence>MKENFSVLVVEDDDNYRDLLVKYFSKRSFDVIAVSNGLEAFRETEKRDFSLVITDIKMPVMDGLEFLKKLKEKNKTSKVIVLTAYGAMDSYVRALDWGAFDYLHKPVDLNELSTAVDKLLGL</sequence>
<name>A0A1F7RDR5_9BACT</name>
<evidence type="ECO:0000256" key="2">
    <source>
        <dbReference type="ARBA" id="ARBA00023012"/>
    </source>
</evidence>
<dbReference type="PANTHER" id="PTHR48111">
    <property type="entry name" value="REGULATOR OF RPOS"/>
    <property type="match status" value="1"/>
</dbReference>
<dbReference type="AlphaFoldDB" id="A0A1F7RDR5"/>
<dbReference type="SMART" id="SM00448">
    <property type="entry name" value="REC"/>
    <property type="match status" value="1"/>
</dbReference>
<reference evidence="8 9" key="1">
    <citation type="journal article" date="2016" name="Nat. Commun.">
        <title>Thousands of microbial genomes shed light on interconnected biogeochemical processes in an aquifer system.</title>
        <authorList>
            <person name="Anantharaman K."/>
            <person name="Brown C.T."/>
            <person name="Hug L.A."/>
            <person name="Sharon I."/>
            <person name="Castelle C.J."/>
            <person name="Probst A.J."/>
            <person name="Thomas B.C."/>
            <person name="Singh A."/>
            <person name="Wilkins M.J."/>
            <person name="Karaoz U."/>
            <person name="Brodie E.L."/>
            <person name="Williams K.H."/>
            <person name="Hubbard S.S."/>
            <person name="Banfield J.F."/>
        </authorList>
    </citation>
    <scope>NUCLEOTIDE SEQUENCE [LARGE SCALE GENOMIC DNA]</scope>
</reference>
<dbReference type="GO" id="GO:0000976">
    <property type="term" value="F:transcription cis-regulatory region binding"/>
    <property type="evidence" value="ECO:0007669"/>
    <property type="project" value="TreeGrafter"/>
</dbReference>
<dbReference type="SUPFAM" id="SSF52172">
    <property type="entry name" value="CheY-like"/>
    <property type="match status" value="1"/>
</dbReference>
<organism evidence="8 9">
    <name type="scientific">Candidatus Schekmanbacteria bacterium GWA2_38_11</name>
    <dbReference type="NCBI Taxonomy" id="1817876"/>
    <lineage>
        <taxon>Bacteria</taxon>
        <taxon>Candidatus Schekmaniibacteriota</taxon>
    </lineage>
</organism>
<comment type="caution">
    <text evidence="8">The sequence shown here is derived from an EMBL/GenBank/DDBJ whole genome shotgun (WGS) entry which is preliminary data.</text>
</comment>
<dbReference type="InterPro" id="IPR039420">
    <property type="entry name" value="WalR-like"/>
</dbReference>
<evidence type="ECO:0000313" key="9">
    <source>
        <dbReference type="Proteomes" id="UP000178526"/>
    </source>
</evidence>
<evidence type="ECO:0000256" key="5">
    <source>
        <dbReference type="ARBA" id="ARBA00023163"/>
    </source>
</evidence>
<evidence type="ECO:0000256" key="4">
    <source>
        <dbReference type="ARBA" id="ARBA00023125"/>
    </source>
</evidence>
<protein>
    <recommendedName>
        <fullName evidence="7">Response regulatory domain-containing protein</fullName>
    </recommendedName>
</protein>
<evidence type="ECO:0000256" key="3">
    <source>
        <dbReference type="ARBA" id="ARBA00023015"/>
    </source>
</evidence>
<feature type="modified residue" description="4-aspartylphosphate" evidence="6">
    <location>
        <position position="55"/>
    </location>
</feature>
<dbReference type="GO" id="GO:0005829">
    <property type="term" value="C:cytosol"/>
    <property type="evidence" value="ECO:0007669"/>
    <property type="project" value="TreeGrafter"/>
</dbReference>
<dbReference type="InterPro" id="IPR011006">
    <property type="entry name" value="CheY-like_superfamily"/>
</dbReference>
<dbReference type="Gene3D" id="3.40.50.2300">
    <property type="match status" value="1"/>
</dbReference>
<dbReference type="GO" id="GO:0006355">
    <property type="term" value="P:regulation of DNA-templated transcription"/>
    <property type="evidence" value="ECO:0007669"/>
    <property type="project" value="TreeGrafter"/>
</dbReference>
<keyword evidence="2" id="KW-0902">Two-component regulatory system</keyword>
<dbReference type="EMBL" id="MGDB01000118">
    <property type="protein sequence ID" value="OGL39450.1"/>
    <property type="molecule type" value="Genomic_DNA"/>
</dbReference>
<keyword evidence="3" id="KW-0805">Transcription regulation</keyword>
<accession>A0A1F7RDR5</accession>
<dbReference type="Proteomes" id="UP000178526">
    <property type="component" value="Unassembled WGS sequence"/>
</dbReference>
<dbReference type="GO" id="GO:0000156">
    <property type="term" value="F:phosphorelay response regulator activity"/>
    <property type="evidence" value="ECO:0007669"/>
    <property type="project" value="TreeGrafter"/>
</dbReference>
<dbReference type="CDD" id="cd17536">
    <property type="entry name" value="REC_YesN-like"/>
    <property type="match status" value="1"/>
</dbReference>
<dbReference type="PANTHER" id="PTHR48111:SF1">
    <property type="entry name" value="TWO-COMPONENT RESPONSE REGULATOR ORR33"/>
    <property type="match status" value="1"/>
</dbReference>
<feature type="domain" description="Response regulatory" evidence="7">
    <location>
        <begin position="6"/>
        <end position="120"/>
    </location>
</feature>